<keyword evidence="2" id="KW-1185">Reference proteome</keyword>
<proteinExistence type="predicted"/>
<name>A0ABM7NR79_9VIRU</name>
<accession>A0ABM7NR79</accession>
<reference evidence="1 2" key="1">
    <citation type="submission" date="2021-02" db="EMBL/GenBank/DDBJ databases">
        <title>Cotonvirus japonicus, which uses Golgi apparatus of host cells for its virion factory, phylogenetically links tailed tupanvirus and icosahedral mimivirus.</title>
        <authorList>
            <person name="Takahashi H."/>
            <person name="Fukaya S."/>
            <person name="Song C."/>
            <person name="Murata K."/>
            <person name="Takemura M."/>
        </authorList>
    </citation>
    <scope>NUCLEOTIDE SEQUENCE [LARGE SCALE GENOMIC DNA]</scope>
</reference>
<sequence>MDPHMISIIALIENRNVMLNMACEKIKQRTYPMKLDDDVLHKMCDEEFEKILYDKLYILAERHNYPLGVDKNKFDQKFNEFKNIIKYFF</sequence>
<protein>
    <submittedName>
        <fullName evidence="1">ORFan</fullName>
    </submittedName>
</protein>
<organism evidence="1 2">
    <name type="scientific">Cotonvirus japonicus</name>
    <dbReference type="NCBI Taxonomy" id="2811091"/>
    <lineage>
        <taxon>Viruses</taxon>
        <taxon>Varidnaviria</taxon>
        <taxon>Bamfordvirae</taxon>
        <taxon>Nucleocytoviricota</taxon>
        <taxon>Megaviricetes</taxon>
        <taxon>Imitervirales</taxon>
        <taxon>Mimiviridae</taxon>
        <taxon>Megamimivirinae</taxon>
        <taxon>Cotonvirus</taxon>
        <taxon>Cotonvirus japonicum</taxon>
    </lineage>
</organism>
<evidence type="ECO:0000313" key="2">
    <source>
        <dbReference type="Proteomes" id="UP001321479"/>
    </source>
</evidence>
<dbReference type="GeneID" id="80557865"/>
<dbReference type="RefSeq" id="YP_010841268.1">
    <property type="nucleotide sequence ID" value="NC_079139.1"/>
</dbReference>
<dbReference type="Proteomes" id="UP001321479">
    <property type="component" value="Segment"/>
</dbReference>
<evidence type="ECO:0000313" key="1">
    <source>
        <dbReference type="EMBL" id="BCS82660.1"/>
    </source>
</evidence>
<dbReference type="EMBL" id="AP024483">
    <property type="protein sequence ID" value="BCS82660.1"/>
    <property type="molecule type" value="Genomic_DNA"/>
</dbReference>